<evidence type="ECO:0000256" key="6">
    <source>
        <dbReference type="SAM" id="MobiDB-lite"/>
    </source>
</evidence>
<dbReference type="PANTHER" id="PTHR43124">
    <property type="entry name" value="PURINE EFFLUX PUMP PBUE"/>
    <property type="match status" value="1"/>
</dbReference>
<dbReference type="InterPro" id="IPR036259">
    <property type="entry name" value="MFS_trans_sf"/>
</dbReference>
<keyword evidence="5 7" id="KW-0472">Membrane</keyword>
<evidence type="ECO:0000256" key="5">
    <source>
        <dbReference type="ARBA" id="ARBA00023136"/>
    </source>
</evidence>
<feature type="transmembrane region" description="Helical" evidence="7">
    <location>
        <begin position="295"/>
        <end position="315"/>
    </location>
</feature>
<evidence type="ECO:0000256" key="1">
    <source>
        <dbReference type="ARBA" id="ARBA00004651"/>
    </source>
</evidence>
<dbReference type="Gene3D" id="1.20.1250.20">
    <property type="entry name" value="MFS general substrate transporter like domains"/>
    <property type="match status" value="2"/>
</dbReference>
<dbReference type="InterPro" id="IPR011701">
    <property type="entry name" value="MFS"/>
</dbReference>
<feature type="transmembrane region" description="Helical" evidence="7">
    <location>
        <begin position="131"/>
        <end position="153"/>
    </location>
</feature>
<feature type="transmembrane region" description="Helical" evidence="7">
    <location>
        <begin position="203"/>
        <end position="225"/>
    </location>
</feature>
<feature type="transmembrane region" description="Helical" evidence="7">
    <location>
        <begin position="269"/>
        <end position="289"/>
    </location>
</feature>
<keyword evidence="4 7" id="KW-1133">Transmembrane helix</keyword>
<evidence type="ECO:0000256" key="4">
    <source>
        <dbReference type="ARBA" id="ARBA00022989"/>
    </source>
</evidence>
<comment type="caution">
    <text evidence="9">The sequence shown here is derived from an EMBL/GenBank/DDBJ whole genome shotgun (WGS) entry which is preliminary data.</text>
</comment>
<name>A0ABW2XN16_9ACTN</name>
<dbReference type="PANTHER" id="PTHR43124:SF8">
    <property type="entry name" value="INNER MEMBRANE TRANSPORT PROTEIN YDHP"/>
    <property type="match status" value="1"/>
</dbReference>
<sequence length="408" mass="40837">MRQGFTTLAVLCVSVFVVGTSEYLISGLLPQVGADLGVSVGTAGQAVTVYALGVVVGGPLVAALTARTPRKALALGLMLLFAAGSAISASATSFELLLIGRLVSSLSHAAFLALAMVMATSVVPPDRTGTAISTVASGFTVATLLGVPLGALLGERAGWRAPFAVLTALALAGVVLLAAVLPRQQAPATRLRDEVRVVTRRPVLLAIVTTAVGFSGVATVFTYITPLLTRVSGFSPAAVSGLLLAYGAGSFVGNLFAGRFADRSLSATVRGVFGGLVGVLALMPFAALWQPSAMAAVLVLGLLATATIAPLQGLILRHAGDAPTLAVAANVGAFNLGAAGGSAIGGVIVAAGALRWAGLVGATLSLVGLALTYLVLPRTSSSARTFPDGVSGRHPVVPSVETRGARTR</sequence>
<evidence type="ECO:0000259" key="8">
    <source>
        <dbReference type="PROSITE" id="PS50850"/>
    </source>
</evidence>
<dbReference type="SUPFAM" id="SSF103473">
    <property type="entry name" value="MFS general substrate transporter"/>
    <property type="match status" value="1"/>
</dbReference>
<dbReference type="CDD" id="cd17324">
    <property type="entry name" value="MFS_NepI_like"/>
    <property type="match status" value="1"/>
</dbReference>
<keyword evidence="3 7" id="KW-0812">Transmembrane</keyword>
<dbReference type="EMBL" id="JBHTGP010000013">
    <property type="protein sequence ID" value="MFD0687872.1"/>
    <property type="molecule type" value="Genomic_DNA"/>
</dbReference>
<feature type="transmembrane region" description="Helical" evidence="7">
    <location>
        <begin position="98"/>
        <end position="119"/>
    </location>
</feature>
<evidence type="ECO:0000256" key="3">
    <source>
        <dbReference type="ARBA" id="ARBA00022692"/>
    </source>
</evidence>
<evidence type="ECO:0000313" key="9">
    <source>
        <dbReference type="EMBL" id="MFD0687872.1"/>
    </source>
</evidence>
<evidence type="ECO:0000256" key="7">
    <source>
        <dbReference type="SAM" id="Phobius"/>
    </source>
</evidence>
<dbReference type="RefSeq" id="WP_131758081.1">
    <property type="nucleotide sequence ID" value="NZ_CAACUY010000043.1"/>
</dbReference>
<comment type="subcellular location">
    <subcellularLocation>
        <location evidence="1">Cell membrane</location>
        <topology evidence="1">Multi-pass membrane protein</topology>
    </subcellularLocation>
</comment>
<feature type="domain" description="Major facilitator superfamily (MFS) profile" evidence="8">
    <location>
        <begin position="7"/>
        <end position="380"/>
    </location>
</feature>
<evidence type="ECO:0000313" key="10">
    <source>
        <dbReference type="Proteomes" id="UP001597063"/>
    </source>
</evidence>
<dbReference type="InterPro" id="IPR020846">
    <property type="entry name" value="MFS_dom"/>
</dbReference>
<feature type="region of interest" description="Disordered" evidence="6">
    <location>
        <begin position="386"/>
        <end position="408"/>
    </location>
</feature>
<feature type="transmembrane region" description="Helical" evidence="7">
    <location>
        <begin position="237"/>
        <end position="257"/>
    </location>
</feature>
<evidence type="ECO:0000256" key="2">
    <source>
        <dbReference type="ARBA" id="ARBA00022475"/>
    </source>
</evidence>
<feature type="transmembrane region" description="Helical" evidence="7">
    <location>
        <begin position="159"/>
        <end position="182"/>
    </location>
</feature>
<dbReference type="PROSITE" id="PS50850">
    <property type="entry name" value="MFS"/>
    <property type="match status" value="1"/>
</dbReference>
<protein>
    <submittedName>
        <fullName evidence="9">MFS transporter</fullName>
    </submittedName>
</protein>
<dbReference type="InterPro" id="IPR050189">
    <property type="entry name" value="MFS_Efflux_Transporters"/>
</dbReference>
<feature type="transmembrane region" description="Helical" evidence="7">
    <location>
        <begin position="72"/>
        <end position="92"/>
    </location>
</feature>
<accession>A0ABW2XN16</accession>
<gene>
    <name evidence="9" type="ORF">ACFQZM_25480</name>
</gene>
<feature type="transmembrane region" description="Helical" evidence="7">
    <location>
        <begin position="327"/>
        <end position="350"/>
    </location>
</feature>
<keyword evidence="10" id="KW-1185">Reference proteome</keyword>
<proteinExistence type="predicted"/>
<reference evidence="10" key="1">
    <citation type="journal article" date="2019" name="Int. J. Syst. Evol. Microbiol.">
        <title>The Global Catalogue of Microorganisms (GCM) 10K type strain sequencing project: providing services to taxonomists for standard genome sequencing and annotation.</title>
        <authorList>
            <consortium name="The Broad Institute Genomics Platform"/>
            <consortium name="The Broad Institute Genome Sequencing Center for Infectious Disease"/>
            <person name="Wu L."/>
            <person name="Ma J."/>
        </authorList>
    </citation>
    <scope>NUCLEOTIDE SEQUENCE [LARGE SCALE GENOMIC DNA]</scope>
    <source>
        <strain evidence="10">JCM 9371</strain>
    </source>
</reference>
<feature type="transmembrane region" description="Helical" evidence="7">
    <location>
        <begin position="356"/>
        <end position="376"/>
    </location>
</feature>
<keyword evidence="2" id="KW-1003">Cell membrane</keyword>
<feature type="transmembrane region" description="Helical" evidence="7">
    <location>
        <begin position="43"/>
        <end position="65"/>
    </location>
</feature>
<dbReference type="Pfam" id="PF07690">
    <property type="entry name" value="MFS_1"/>
    <property type="match status" value="1"/>
</dbReference>
<organism evidence="9 10">
    <name type="scientific">Actinomadura fibrosa</name>
    <dbReference type="NCBI Taxonomy" id="111802"/>
    <lineage>
        <taxon>Bacteria</taxon>
        <taxon>Bacillati</taxon>
        <taxon>Actinomycetota</taxon>
        <taxon>Actinomycetes</taxon>
        <taxon>Streptosporangiales</taxon>
        <taxon>Thermomonosporaceae</taxon>
        <taxon>Actinomadura</taxon>
    </lineage>
</organism>
<dbReference type="Proteomes" id="UP001597063">
    <property type="component" value="Unassembled WGS sequence"/>
</dbReference>